<dbReference type="OrthoDB" id="375858at2157"/>
<name>M0MTD6_9EURY</name>
<gene>
    <name evidence="1" type="ORF">C450_19321</name>
</gene>
<dbReference type="Proteomes" id="UP000011625">
    <property type="component" value="Unassembled WGS sequence"/>
</dbReference>
<accession>M0MTD6</accession>
<dbReference type="AlphaFoldDB" id="M0MTD6"/>
<evidence type="ECO:0000313" key="1">
    <source>
        <dbReference type="EMBL" id="EMA48598.1"/>
    </source>
</evidence>
<sequence>MKLTADDYDPGFRGRSYAYIEGNPYPPPRKEMRAVLACLPAIRPPRERERLANNIVSTLHELDVDPVKFGEVMRPKSTKHVPVPTPGDAATEAMFDADYQYEYAFEGDTATIELAAQAKTVLHEPRVGWRVTADAGTVSGTSGELGSIDGNGPMLLSVGEAVRWGDDPESPIIAGARFEELPVPAAIAHKLDDHLSEMRTLTSPDADAALGSDPSAFPATVSDPVVSEAPLRESFAWDADRLIMWYDDISPESFDPSPYQFEDGMVISRLDDPQYRDRDFPDSRAGLIEMDGLERISPEAIDGSEPA</sequence>
<reference evidence="1 2" key="1">
    <citation type="journal article" date="2014" name="PLoS Genet.">
        <title>Phylogenetically driven sequencing of extremely halophilic archaea reveals strategies for static and dynamic osmo-response.</title>
        <authorList>
            <person name="Becker E.A."/>
            <person name="Seitzer P.M."/>
            <person name="Tritt A."/>
            <person name="Larsen D."/>
            <person name="Krusor M."/>
            <person name="Yao A.I."/>
            <person name="Wu D."/>
            <person name="Madern D."/>
            <person name="Eisen J.A."/>
            <person name="Darling A.E."/>
            <person name="Facciotti M.T."/>
        </authorList>
    </citation>
    <scope>NUCLEOTIDE SEQUENCE [LARGE SCALE GENOMIC DNA]</scope>
    <source>
        <strain evidence="1 2">DSM 8989</strain>
    </source>
</reference>
<keyword evidence="2" id="KW-1185">Reference proteome</keyword>
<dbReference type="PATRIC" id="fig|1227456.3.peg.3919"/>
<proteinExistence type="predicted"/>
<comment type="caution">
    <text evidence="1">The sequence shown here is derived from an EMBL/GenBank/DDBJ whole genome shotgun (WGS) entry which is preliminary data.</text>
</comment>
<protein>
    <submittedName>
        <fullName evidence="1">Uncharacterized protein</fullName>
    </submittedName>
</protein>
<evidence type="ECO:0000313" key="2">
    <source>
        <dbReference type="Proteomes" id="UP000011625"/>
    </source>
</evidence>
<organism evidence="1 2">
    <name type="scientific">Halococcus salifodinae DSM 8989</name>
    <dbReference type="NCBI Taxonomy" id="1227456"/>
    <lineage>
        <taxon>Archaea</taxon>
        <taxon>Methanobacteriati</taxon>
        <taxon>Methanobacteriota</taxon>
        <taxon>Stenosarchaea group</taxon>
        <taxon>Halobacteria</taxon>
        <taxon>Halobacteriales</taxon>
        <taxon>Halococcaceae</taxon>
        <taxon>Halococcus</taxon>
    </lineage>
</organism>
<dbReference type="RefSeq" id="WP_005046314.1">
    <property type="nucleotide sequence ID" value="NZ_AOME01000088.1"/>
</dbReference>
<dbReference type="EMBL" id="AOME01000088">
    <property type="protein sequence ID" value="EMA48598.1"/>
    <property type="molecule type" value="Genomic_DNA"/>
</dbReference>